<feature type="signal peptide" evidence="4">
    <location>
        <begin position="1"/>
        <end position="30"/>
    </location>
</feature>
<dbReference type="KEGG" id="acm:AciX9_2810"/>
<dbReference type="InterPro" id="IPR011990">
    <property type="entry name" value="TPR-like_helical_dom_sf"/>
</dbReference>
<feature type="repeat" description="TPR" evidence="3">
    <location>
        <begin position="424"/>
        <end position="457"/>
    </location>
</feature>
<evidence type="ECO:0000256" key="1">
    <source>
        <dbReference type="ARBA" id="ARBA00022737"/>
    </source>
</evidence>
<dbReference type="SUPFAM" id="SSF48452">
    <property type="entry name" value="TPR-like"/>
    <property type="match status" value="1"/>
</dbReference>
<dbReference type="Pfam" id="PF14559">
    <property type="entry name" value="TPR_19"/>
    <property type="match status" value="1"/>
</dbReference>
<sequence>MLKPSFSRLLASSALLITALAAPLRSQAQASPSAADEKQPGGHVVLVLPFDNRSGNPNLNWIGDSFPDTLNQRLGSAGFLTISRDDRQFALDHLGLPVDFRPTRATTIRIAQTLDADYVIVGSFNTQGTGTNIRILVQAQVLEVNKLHLSQPLQDSSELPRLFDIENAIAWKVARQIEPGFTVAEQTFLSASAGIRLSAFENYIRGTSATASDERTKRLEVATLDAPTYAAAQLALGKQYYADRSYDKAAATLAHVPSSDRLSLEAGFYLGLSRFNAAKYAEAETAFAFVASRLPLPEVVNDQGVAQSRQNKDASALFQRAVTADPGDPDYHFNLAVATYKRGDFATASREIQAALKLRPNDNEFKQLQTLISAGRATKPVGDGFDPTTRLRRTYSEASFRQAAFQLDQMRSMRLATLPPKQQGAEYTQLGQDYMAQGLVPEAEEQFLSAIQADPSNATAHTGLAQVRQLSDSPDDARKEAMASIRLAPSVNAYIVLAKVDLQKNELAAASTDVQNALKLEPRNAAVLQLQQAIQAKSQAPAATPQAHP</sequence>
<proteinExistence type="predicted"/>
<reference evidence="6" key="1">
    <citation type="submission" date="2011-01" db="EMBL/GenBank/DDBJ databases">
        <title>Complete sequence of chromosome of Acidobacterium sp. MP5ACTX9.</title>
        <authorList>
            <consortium name="US DOE Joint Genome Institute"/>
            <person name="Lucas S."/>
            <person name="Copeland A."/>
            <person name="Lapidus A."/>
            <person name="Cheng J.-F."/>
            <person name="Goodwin L."/>
            <person name="Pitluck S."/>
            <person name="Teshima H."/>
            <person name="Detter J.C."/>
            <person name="Han C."/>
            <person name="Tapia R."/>
            <person name="Land M."/>
            <person name="Hauser L."/>
            <person name="Kyrpides N."/>
            <person name="Ivanova N."/>
            <person name="Ovchinnikova G."/>
            <person name="Pagani I."/>
            <person name="Rawat S.R."/>
            <person name="Mannisto M."/>
            <person name="Haggblom M.M."/>
            <person name="Woyke T."/>
        </authorList>
    </citation>
    <scope>NUCLEOTIDE SEQUENCE [LARGE SCALE GENOMIC DNA]</scope>
    <source>
        <strain evidence="6">MP5ACTX9</strain>
    </source>
</reference>
<dbReference type="PROSITE" id="PS50005">
    <property type="entry name" value="TPR"/>
    <property type="match status" value="3"/>
</dbReference>
<protein>
    <submittedName>
        <fullName evidence="5">Tetratricopeptide TPR_1 repeat-containing protein</fullName>
    </submittedName>
</protein>
<dbReference type="PANTHER" id="PTHR44227:SF3">
    <property type="entry name" value="PROTEIN O-MANNOSYL-TRANSFERASE TMTC4"/>
    <property type="match status" value="1"/>
</dbReference>
<feature type="repeat" description="TPR" evidence="3">
    <location>
        <begin position="491"/>
        <end position="524"/>
    </location>
</feature>
<organism evidence="6">
    <name type="scientific">Granulicella tundricola (strain ATCC BAA-1859 / DSM 23138 / MP5ACTX9)</name>
    <dbReference type="NCBI Taxonomy" id="1198114"/>
    <lineage>
        <taxon>Bacteria</taxon>
        <taxon>Pseudomonadati</taxon>
        <taxon>Acidobacteriota</taxon>
        <taxon>Terriglobia</taxon>
        <taxon>Terriglobales</taxon>
        <taxon>Acidobacteriaceae</taxon>
        <taxon>Granulicella</taxon>
    </lineage>
</organism>
<evidence type="ECO:0000256" key="2">
    <source>
        <dbReference type="ARBA" id="ARBA00022803"/>
    </source>
</evidence>
<dbReference type="SMART" id="SM00028">
    <property type="entry name" value="TPR"/>
    <property type="match status" value="3"/>
</dbReference>
<dbReference type="InterPro" id="IPR019734">
    <property type="entry name" value="TPR_rpt"/>
</dbReference>
<dbReference type="PaxDb" id="1198114-AciX9_2810"/>
<evidence type="ECO:0000256" key="4">
    <source>
        <dbReference type="SAM" id="SignalP"/>
    </source>
</evidence>
<dbReference type="STRING" id="1198114.AciX9_2810"/>
<dbReference type="PANTHER" id="PTHR44227">
    <property type="match status" value="1"/>
</dbReference>
<evidence type="ECO:0000313" key="5">
    <source>
        <dbReference type="EMBL" id="ADW69833.1"/>
    </source>
</evidence>
<dbReference type="Gene3D" id="1.25.40.10">
    <property type="entry name" value="Tetratricopeptide repeat domain"/>
    <property type="match status" value="3"/>
</dbReference>
<dbReference type="Pfam" id="PF13432">
    <property type="entry name" value="TPR_16"/>
    <property type="match status" value="1"/>
</dbReference>
<dbReference type="RefSeq" id="WP_013581148.1">
    <property type="nucleotide sequence ID" value="NC_015064.1"/>
</dbReference>
<feature type="repeat" description="TPR" evidence="3">
    <location>
        <begin position="329"/>
        <end position="362"/>
    </location>
</feature>
<keyword evidence="4" id="KW-0732">Signal</keyword>
<dbReference type="Proteomes" id="UP000000343">
    <property type="component" value="Chromosome"/>
</dbReference>
<dbReference type="eggNOG" id="COG0457">
    <property type="taxonomic scope" value="Bacteria"/>
</dbReference>
<accession>E8WYC7</accession>
<dbReference type="InterPro" id="IPR052346">
    <property type="entry name" value="O-mannosyl-transferase_TMTC"/>
</dbReference>
<dbReference type="Gene3D" id="3.40.50.10610">
    <property type="entry name" value="ABC-type transport auxiliary lipoprotein component"/>
    <property type="match status" value="1"/>
</dbReference>
<dbReference type="EMBL" id="CP002480">
    <property type="protein sequence ID" value="ADW69833.1"/>
    <property type="molecule type" value="Genomic_DNA"/>
</dbReference>
<name>E8WYC7_GRATM</name>
<gene>
    <name evidence="5" type="ordered locus">AciX9_2810</name>
</gene>
<dbReference type="HOGENOM" id="CLU_495887_0_0_0"/>
<evidence type="ECO:0000313" key="6">
    <source>
        <dbReference type="Proteomes" id="UP000000343"/>
    </source>
</evidence>
<evidence type="ECO:0000256" key="3">
    <source>
        <dbReference type="PROSITE-ProRule" id="PRU00339"/>
    </source>
</evidence>
<keyword evidence="1" id="KW-0677">Repeat</keyword>
<feature type="chain" id="PRO_5003233485" evidence="4">
    <location>
        <begin position="31"/>
        <end position="549"/>
    </location>
</feature>
<keyword evidence="6" id="KW-1185">Reference proteome</keyword>
<keyword evidence="2 3" id="KW-0802">TPR repeat</keyword>
<dbReference type="AlphaFoldDB" id="E8WYC7"/>